<evidence type="ECO:0000313" key="4">
    <source>
        <dbReference type="Proteomes" id="UP001238496"/>
    </source>
</evidence>
<sequence>MSQERFHIAEWYGHPFLALTDAERLALADHEVGGAAMSKADLDRLADLERQTQLGNLRAREEKRLEELRRKLEKQQAEERPCPFKINSAHPTCTKPGGVCSIRIYGEDEGRIAPVEGDRGRIRALCPARFHQGGLVFDAIGESLLDDPRANRVGEVGFLKSTGNLDSSAGEDVGRIDMILVKGNGGVSDAIDWVAVEIQAVYFSGEKMSLEFDHIKDTGGALSMARVKRRPDYRSSGVKRLMPQLLTKVPTLRRWGRKMAVVVDAPFFQSMGTMETVSDVSNADIVWFLVDFVENPNGGPFRLTVVSEVCTTLDAATLGLTGGLPVTKAEFEQRIRSKTKQDHIVR</sequence>
<feature type="domain" description="Restriction endonuclease type II NotI" evidence="2">
    <location>
        <begin position="68"/>
        <end position="303"/>
    </location>
</feature>
<evidence type="ECO:0000313" key="3">
    <source>
        <dbReference type="EMBL" id="MDQ0422620.1"/>
    </source>
</evidence>
<reference evidence="3 4" key="1">
    <citation type="submission" date="2023-07" db="EMBL/GenBank/DDBJ databases">
        <title>Genomic Encyclopedia of Type Strains, Phase IV (KMG-IV): sequencing the most valuable type-strain genomes for metagenomic binning, comparative biology and taxonomic classification.</title>
        <authorList>
            <person name="Goeker M."/>
        </authorList>
    </citation>
    <scope>NUCLEOTIDE SEQUENCE [LARGE SCALE GENOMIC DNA]</scope>
    <source>
        <strain evidence="3 4">DSM 1111</strain>
    </source>
</reference>
<feature type="coiled-coil region" evidence="1">
    <location>
        <begin position="51"/>
        <end position="78"/>
    </location>
</feature>
<proteinExistence type="predicted"/>
<name>A0ABU0GDC7_9HYPH</name>
<evidence type="ECO:0000256" key="1">
    <source>
        <dbReference type="SAM" id="Coils"/>
    </source>
</evidence>
<organism evidence="3 4">
    <name type="scientific">Peteryoungia aggregata LMG 23059</name>
    <dbReference type="NCBI Taxonomy" id="1368425"/>
    <lineage>
        <taxon>Bacteria</taxon>
        <taxon>Pseudomonadati</taxon>
        <taxon>Pseudomonadota</taxon>
        <taxon>Alphaproteobacteria</taxon>
        <taxon>Hyphomicrobiales</taxon>
        <taxon>Rhizobiaceae</taxon>
        <taxon>Peteryoungia</taxon>
    </lineage>
</organism>
<dbReference type="Proteomes" id="UP001238496">
    <property type="component" value="Unassembled WGS sequence"/>
</dbReference>
<protein>
    <recommendedName>
        <fullName evidence="2">Restriction endonuclease type II NotI domain-containing protein</fullName>
    </recommendedName>
</protein>
<dbReference type="Pfam" id="PF12183">
    <property type="entry name" value="NotI"/>
    <property type="match status" value="1"/>
</dbReference>
<comment type="caution">
    <text evidence="3">The sequence shown here is derived from an EMBL/GenBank/DDBJ whole genome shotgun (WGS) entry which is preliminary data.</text>
</comment>
<accession>A0ABU0GDC7</accession>
<dbReference type="InterPro" id="IPR022009">
    <property type="entry name" value="Resctriction_endonuc_II_NotI"/>
</dbReference>
<dbReference type="RefSeq" id="WP_307375366.1">
    <property type="nucleotide sequence ID" value="NZ_JAUSUW010000011.1"/>
</dbReference>
<keyword evidence="1" id="KW-0175">Coiled coil</keyword>
<dbReference type="EMBL" id="JAUSUW010000011">
    <property type="protein sequence ID" value="MDQ0422620.1"/>
    <property type="molecule type" value="Genomic_DNA"/>
</dbReference>
<evidence type="ECO:0000259" key="2">
    <source>
        <dbReference type="Pfam" id="PF12183"/>
    </source>
</evidence>
<gene>
    <name evidence="3" type="ORF">J2045_003668</name>
</gene>
<keyword evidence="4" id="KW-1185">Reference proteome</keyword>